<protein>
    <submittedName>
        <fullName evidence="5">ABC-2 type transport system ATP-binding protein</fullName>
    </submittedName>
</protein>
<dbReference type="STRING" id="150146.SAMN05443667_102320"/>
<dbReference type="Gene3D" id="3.40.50.300">
    <property type="entry name" value="P-loop containing nucleotide triphosphate hydrolases"/>
    <property type="match status" value="1"/>
</dbReference>
<reference evidence="6" key="1">
    <citation type="submission" date="2016-10" db="EMBL/GenBank/DDBJ databases">
        <authorList>
            <person name="Varghese N."/>
            <person name="Submissions S."/>
        </authorList>
    </citation>
    <scope>NUCLEOTIDE SEQUENCE [LARGE SCALE GENOMIC DNA]</scope>
    <source>
        <strain evidence="6">DSM 22376</strain>
    </source>
</reference>
<keyword evidence="6" id="KW-1185">Reference proteome</keyword>
<dbReference type="InterPro" id="IPR051782">
    <property type="entry name" value="ABC_Transporter_VariousFunc"/>
</dbReference>
<name>A0A1H3ZAV4_9FLAO</name>
<evidence type="ECO:0000313" key="5">
    <source>
        <dbReference type="EMBL" id="SEA20638.1"/>
    </source>
</evidence>
<dbReference type="PROSITE" id="PS00211">
    <property type="entry name" value="ABC_TRANSPORTER_1"/>
    <property type="match status" value="1"/>
</dbReference>
<evidence type="ECO:0000259" key="4">
    <source>
        <dbReference type="PROSITE" id="PS50893"/>
    </source>
</evidence>
<dbReference type="PANTHER" id="PTHR42939:SF1">
    <property type="entry name" value="ABC TRANSPORTER ATP-BINDING PROTEIN ALBC-RELATED"/>
    <property type="match status" value="1"/>
</dbReference>
<dbReference type="InterPro" id="IPR003439">
    <property type="entry name" value="ABC_transporter-like_ATP-bd"/>
</dbReference>
<dbReference type="CDD" id="cd03230">
    <property type="entry name" value="ABC_DR_subfamily_A"/>
    <property type="match status" value="1"/>
</dbReference>
<evidence type="ECO:0000313" key="6">
    <source>
        <dbReference type="Proteomes" id="UP000198951"/>
    </source>
</evidence>
<dbReference type="Proteomes" id="UP000198951">
    <property type="component" value="Unassembled WGS sequence"/>
</dbReference>
<dbReference type="GO" id="GO:0016887">
    <property type="term" value="F:ATP hydrolysis activity"/>
    <property type="evidence" value="ECO:0007669"/>
    <property type="project" value="InterPro"/>
</dbReference>
<dbReference type="InterPro" id="IPR017871">
    <property type="entry name" value="ABC_transporter-like_CS"/>
</dbReference>
<dbReference type="PANTHER" id="PTHR42939">
    <property type="entry name" value="ABC TRANSPORTER ATP-BINDING PROTEIN ALBC-RELATED"/>
    <property type="match status" value="1"/>
</dbReference>
<dbReference type="GO" id="GO:0005524">
    <property type="term" value="F:ATP binding"/>
    <property type="evidence" value="ECO:0007669"/>
    <property type="project" value="UniProtKB-KW"/>
</dbReference>
<proteinExistence type="predicted"/>
<organism evidence="5 6">
    <name type="scientific">Flavobacterium gillisiae</name>
    <dbReference type="NCBI Taxonomy" id="150146"/>
    <lineage>
        <taxon>Bacteria</taxon>
        <taxon>Pseudomonadati</taxon>
        <taxon>Bacteroidota</taxon>
        <taxon>Flavobacteriia</taxon>
        <taxon>Flavobacteriales</taxon>
        <taxon>Flavobacteriaceae</taxon>
        <taxon>Flavobacterium</taxon>
    </lineage>
</organism>
<feature type="domain" description="ABC transporter" evidence="4">
    <location>
        <begin position="2"/>
        <end position="230"/>
    </location>
</feature>
<dbReference type="InterPro" id="IPR003593">
    <property type="entry name" value="AAA+_ATPase"/>
</dbReference>
<dbReference type="SMART" id="SM00382">
    <property type="entry name" value="AAA"/>
    <property type="match status" value="1"/>
</dbReference>
<evidence type="ECO:0000256" key="2">
    <source>
        <dbReference type="ARBA" id="ARBA00022741"/>
    </source>
</evidence>
<evidence type="ECO:0000256" key="1">
    <source>
        <dbReference type="ARBA" id="ARBA00022448"/>
    </source>
</evidence>
<dbReference type="Pfam" id="PF00005">
    <property type="entry name" value="ABC_tran"/>
    <property type="match status" value="1"/>
</dbReference>
<accession>A0A1H3ZAV4</accession>
<keyword evidence="3 5" id="KW-0067">ATP-binding</keyword>
<dbReference type="OrthoDB" id="9801987at2"/>
<sequence length="231" mass="25851">MIQVNQLSKKYNGTTVLNIEHLEIPKGQSLGLVGNNGAGKTTFFSLLLDLIQPSTGSIINNGILVNASEDWKPFTAAFIDESFLIGYLTPEEYFYFIGDLRGQNKADIDALLEKYEEFFNGEILKNKKYLRDLSKGNQKKVGIIATLIGNPEVVILDEPFANLDPTTVNRLKKVIKELAENKDITILVSSHDLQHTVEVCDRIVALNKGEIVKDIQTSEETLQELEMFFAV</sequence>
<dbReference type="EMBL" id="FNRD01000002">
    <property type="protein sequence ID" value="SEA20638.1"/>
    <property type="molecule type" value="Genomic_DNA"/>
</dbReference>
<dbReference type="SUPFAM" id="SSF52540">
    <property type="entry name" value="P-loop containing nucleoside triphosphate hydrolases"/>
    <property type="match status" value="1"/>
</dbReference>
<dbReference type="AlphaFoldDB" id="A0A1H3ZAV4"/>
<dbReference type="InterPro" id="IPR027417">
    <property type="entry name" value="P-loop_NTPase"/>
</dbReference>
<keyword evidence="2" id="KW-0547">Nucleotide-binding</keyword>
<gene>
    <name evidence="5" type="ORF">SAMN05443667_102320</name>
</gene>
<evidence type="ECO:0000256" key="3">
    <source>
        <dbReference type="ARBA" id="ARBA00022840"/>
    </source>
</evidence>
<dbReference type="RefSeq" id="WP_091085676.1">
    <property type="nucleotide sequence ID" value="NZ_FNRD01000002.1"/>
</dbReference>
<dbReference type="PROSITE" id="PS50893">
    <property type="entry name" value="ABC_TRANSPORTER_2"/>
    <property type="match status" value="1"/>
</dbReference>
<keyword evidence="1" id="KW-0813">Transport</keyword>